<dbReference type="Gene3D" id="3.30.420.10">
    <property type="entry name" value="Ribonuclease H-like superfamily/Ribonuclease H"/>
    <property type="match status" value="1"/>
</dbReference>
<dbReference type="Pfam" id="PF00665">
    <property type="entry name" value="rve"/>
    <property type="match status" value="1"/>
</dbReference>
<name>A0A1I1QSR8_9HYPH</name>
<reference evidence="3 4" key="1">
    <citation type="submission" date="2016-10" db="EMBL/GenBank/DDBJ databases">
        <authorList>
            <person name="de Groot N.N."/>
        </authorList>
    </citation>
    <scope>NUCLEOTIDE SEQUENCE [LARGE SCALE GENOMIC DNA]</scope>
    <source>
        <strain evidence="3 4">CGMCC 1.10210</strain>
    </source>
</reference>
<evidence type="ECO:0000256" key="1">
    <source>
        <dbReference type="SAM" id="MobiDB-lite"/>
    </source>
</evidence>
<dbReference type="Proteomes" id="UP000182258">
    <property type="component" value="Unassembled WGS sequence"/>
</dbReference>
<dbReference type="InterPro" id="IPR050900">
    <property type="entry name" value="Transposase_IS3/IS150/IS904"/>
</dbReference>
<sequence>GPDEKWGVDISYIWTRQGWLYLSVVLDLFSRRIVGWTTSDRLHRALALSALRKALVMRQPGAGLIHHSDSGSRYCAVDYQDELRRNGIRISMSGKGNYYDNAMVETFSRPSNPSSSGAHASRPDTMPNRPLPATSTASTIL</sequence>
<proteinExistence type="predicted"/>
<dbReference type="PROSITE" id="PS50994">
    <property type="entry name" value="INTEGRASE"/>
    <property type="match status" value="1"/>
</dbReference>
<feature type="non-terminal residue" evidence="3">
    <location>
        <position position="1"/>
    </location>
</feature>
<gene>
    <name evidence="3" type="ORF">SAMN04488059_1331</name>
</gene>
<dbReference type="PANTHER" id="PTHR46889">
    <property type="entry name" value="TRANSPOSASE INSF FOR INSERTION SEQUENCE IS3B-RELATED"/>
    <property type="match status" value="1"/>
</dbReference>
<dbReference type="EMBL" id="FOMB01000033">
    <property type="protein sequence ID" value="SFD25164.1"/>
    <property type="molecule type" value="Genomic_DNA"/>
</dbReference>
<evidence type="ECO:0000259" key="2">
    <source>
        <dbReference type="PROSITE" id="PS50994"/>
    </source>
</evidence>
<evidence type="ECO:0000313" key="3">
    <source>
        <dbReference type="EMBL" id="SFD25164.1"/>
    </source>
</evidence>
<dbReference type="InterPro" id="IPR001584">
    <property type="entry name" value="Integrase_cat-core"/>
</dbReference>
<dbReference type="InterPro" id="IPR036397">
    <property type="entry name" value="RNaseH_sf"/>
</dbReference>
<dbReference type="AlphaFoldDB" id="A0A1I1QSR8"/>
<dbReference type="STRING" id="728005.SAMN04488059_1331"/>
<feature type="region of interest" description="Disordered" evidence="1">
    <location>
        <begin position="109"/>
        <end position="141"/>
    </location>
</feature>
<dbReference type="InterPro" id="IPR012337">
    <property type="entry name" value="RNaseH-like_sf"/>
</dbReference>
<dbReference type="GO" id="GO:0015074">
    <property type="term" value="P:DNA integration"/>
    <property type="evidence" value="ECO:0007669"/>
    <property type="project" value="InterPro"/>
</dbReference>
<dbReference type="SUPFAM" id="SSF53098">
    <property type="entry name" value="Ribonuclease H-like"/>
    <property type="match status" value="1"/>
</dbReference>
<feature type="domain" description="Integrase catalytic" evidence="2">
    <location>
        <begin position="1"/>
        <end position="109"/>
    </location>
</feature>
<feature type="compositionally biased region" description="Polar residues" evidence="1">
    <location>
        <begin position="109"/>
        <end position="118"/>
    </location>
</feature>
<dbReference type="PANTHER" id="PTHR46889:SF4">
    <property type="entry name" value="TRANSPOSASE INSO FOR INSERTION SEQUENCE ELEMENT IS911B-RELATED"/>
    <property type="match status" value="1"/>
</dbReference>
<accession>A0A1I1QSR8</accession>
<dbReference type="GO" id="GO:0003676">
    <property type="term" value="F:nucleic acid binding"/>
    <property type="evidence" value="ECO:0007669"/>
    <property type="project" value="InterPro"/>
</dbReference>
<evidence type="ECO:0000313" key="4">
    <source>
        <dbReference type="Proteomes" id="UP000182258"/>
    </source>
</evidence>
<protein>
    <submittedName>
        <fullName evidence="3">Integrase core domain-containing protein</fullName>
    </submittedName>
</protein>
<organism evidence="3 4">
    <name type="scientific">Devosia psychrophila</name>
    <dbReference type="NCBI Taxonomy" id="728005"/>
    <lineage>
        <taxon>Bacteria</taxon>
        <taxon>Pseudomonadati</taxon>
        <taxon>Pseudomonadota</taxon>
        <taxon>Alphaproteobacteria</taxon>
        <taxon>Hyphomicrobiales</taxon>
        <taxon>Devosiaceae</taxon>
        <taxon>Devosia</taxon>
    </lineage>
</organism>